<protein>
    <submittedName>
        <fullName evidence="1">Uncharacterized protein</fullName>
    </submittedName>
</protein>
<comment type="caution">
    <text evidence="1">The sequence shown here is derived from an EMBL/GenBank/DDBJ whole genome shotgun (WGS) entry which is preliminary data.</text>
</comment>
<evidence type="ECO:0000313" key="2">
    <source>
        <dbReference type="Proteomes" id="UP000801428"/>
    </source>
</evidence>
<accession>A0A9P4TJ21</accession>
<gene>
    <name evidence="1" type="ORF">E8E13_011101</name>
</gene>
<dbReference type="OrthoDB" id="3679062at2759"/>
<dbReference type="EMBL" id="SWKU01000004">
    <property type="protein sequence ID" value="KAF3007909.1"/>
    <property type="molecule type" value="Genomic_DNA"/>
</dbReference>
<dbReference type="Proteomes" id="UP000801428">
    <property type="component" value="Unassembled WGS sequence"/>
</dbReference>
<dbReference type="AlphaFoldDB" id="A0A9P4TJ21"/>
<organism evidence="1 2">
    <name type="scientific">Curvularia kusanoi</name>
    <name type="common">Cochliobolus kusanoi</name>
    <dbReference type="NCBI Taxonomy" id="90978"/>
    <lineage>
        <taxon>Eukaryota</taxon>
        <taxon>Fungi</taxon>
        <taxon>Dikarya</taxon>
        <taxon>Ascomycota</taxon>
        <taxon>Pezizomycotina</taxon>
        <taxon>Dothideomycetes</taxon>
        <taxon>Pleosporomycetidae</taxon>
        <taxon>Pleosporales</taxon>
        <taxon>Pleosporineae</taxon>
        <taxon>Pleosporaceae</taxon>
        <taxon>Curvularia</taxon>
    </lineage>
</organism>
<name>A0A9P4TJ21_CURKU</name>
<sequence>MSVPVSQSSPSWCGISGEIRNRIYEWCLAKEENGKKIPTVSHYPCRSVHCSDPRPSNFPSSFWGLTQVNKQIRAEFKPWLLKARRVRTPLATLNTYVDIFHPVDKKSGTRTGWIEPIQPYSSIPLPICGIDIINILKHNYFDPDFHLELPARYFYLLRQLSENIIWEGALTQACNFEKILLVPTYRRYGSVQPSVSSPSTHHETMLQLQSGDSYIHDGQRRTAEQQLRCIAHWLFHEAQLVGYYDLSILVKLPTYQTMWTAYLPGYYYAEWEEFGDERGRVDRVHWLVQTVQKLASGQKVSTIMEREYFALSYE</sequence>
<keyword evidence="2" id="KW-1185">Reference proteome</keyword>
<evidence type="ECO:0000313" key="1">
    <source>
        <dbReference type="EMBL" id="KAF3007909.1"/>
    </source>
</evidence>
<reference evidence="1" key="1">
    <citation type="submission" date="2019-04" db="EMBL/GenBank/DDBJ databases">
        <title>Sequencing of skin fungus with MAO and IRED activity.</title>
        <authorList>
            <person name="Marsaioli A.J."/>
            <person name="Bonatto J.M.C."/>
            <person name="Reis Junior O."/>
        </authorList>
    </citation>
    <scope>NUCLEOTIDE SEQUENCE</scope>
    <source>
        <strain evidence="1">30M1</strain>
    </source>
</reference>
<proteinExistence type="predicted"/>